<dbReference type="InterPro" id="IPR051677">
    <property type="entry name" value="AfsR-DnrI-RedD_regulator"/>
</dbReference>
<dbReference type="Pfam" id="PF00072">
    <property type="entry name" value="Response_reg"/>
    <property type="match status" value="1"/>
</dbReference>
<evidence type="ECO:0000313" key="8">
    <source>
        <dbReference type="EMBL" id="GEN82429.1"/>
    </source>
</evidence>
<protein>
    <recommendedName>
        <fullName evidence="7">Response regulatory domain-containing protein</fullName>
    </recommendedName>
</protein>
<dbReference type="SUPFAM" id="SSF48452">
    <property type="entry name" value="TPR-like"/>
    <property type="match status" value="1"/>
</dbReference>
<dbReference type="GO" id="GO:0000160">
    <property type="term" value="P:phosphorelay signal transduction system"/>
    <property type="evidence" value="ECO:0007669"/>
    <property type="project" value="UniProtKB-KW"/>
</dbReference>
<dbReference type="Gene3D" id="1.25.40.10">
    <property type="entry name" value="Tetratricopeptide repeat domain"/>
    <property type="match status" value="1"/>
</dbReference>
<dbReference type="EMBL" id="BJYL01000008">
    <property type="protein sequence ID" value="GEN82429.1"/>
    <property type="molecule type" value="Genomic_DNA"/>
</dbReference>
<keyword evidence="4" id="KW-0238">DNA-binding</keyword>
<evidence type="ECO:0000256" key="3">
    <source>
        <dbReference type="ARBA" id="ARBA00023015"/>
    </source>
</evidence>
<dbReference type="InterPro" id="IPR001867">
    <property type="entry name" value="OmpR/PhoB-type_DNA-bd"/>
</dbReference>
<keyword evidence="2" id="KW-0902">Two-component regulatory system</keyword>
<dbReference type="InterPro" id="IPR011006">
    <property type="entry name" value="CheY-like_superfamily"/>
</dbReference>
<gene>
    <name evidence="8" type="ORF">SLU01_07410</name>
</gene>
<dbReference type="InterPro" id="IPR016032">
    <property type="entry name" value="Sig_transdc_resp-reg_C-effctor"/>
</dbReference>
<dbReference type="SUPFAM" id="SSF52172">
    <property type="entry name" value="CheY-like"/>
    <property type="match status" value="1"/>
</dbReference>
<dbReference type="InterPro" id="IPR005158">
    <property type="entry name" value="BTAD"/>
</dbReference>
<dbReference type="InterPro" id="IPR011990">
    <property type="entry name" value="TPR-like_helical_dom_sf"/>
</dbReference>
<comment type="caution">
    <text evidence="8">The sequence shown here is derived from an EMBL/GenBank/DDBJ whole genome shotgun (WGS) entry which is preliminary data.</text>
</comment>
<dbReference type="Pfam" id="PF00486">
    <property type="entry name" value="Trans_reg_C"/>
    <property type="match status" value="1"/>
</dbReference>
<dbReference type="InterPro" id="IPR001789">
    <property type="entry name" value="Sig_transdc_resp-reg_receiver"/>
</dbReference>
<evidence type="ECO:0000256" key="6">
    <source>
        <dbReference type="PROSITE-ProRule" id="PRU00169"/>
    </source>
</evidence>
<evidence type="ECO:0000256" key="2">
    <source>
        <dbReference type="ARBA" id="ARBA00023012"/>
    </source>
</evidence>
<sequence length="375" mass="43629">MIRTIVVDDEQLALRHLMKKLQTIETVEVVGSFSNARDVLKGMKTLDFNVAFLDIELPGLSGLDLADLLKEWNKDVFIVFVTAYRDYAVQAFELHSIDYLMKPIMSERLEKTILRIQEQLEKRTTEKTNATLPSKALKIICFKEFAVYHHNTPVKWKTGKVKELFAYFITNHQDPIHRDTIIEALWNDVEYQKAKIQLHTAISYLRKTLDAMGYPDTITFSNGSYVMEIDHYECDVHQFERIFEDHPQLTDANIEMFEDIVQNYNGDYMENNGYEWALVKAHAIRQKISQLLQMMIDFFADQNLLNKKQQYLQLLVSLSPYSESAVQQLMRFYVKTGNRGEAVKVYHDMKELLIEDLGILPDQSTTGLYDSILNG</sequence>
<dbReference type="SMART" id="SM00448">
    <property type="entry name" value="REC"/>
    <property type="match status" value="1"/>
</dbReference>
<dbReference type="Gene3D" id="3.40.50.2300">
    <property type="match status" value="1"/>
</dbReference>
<keyword evidence="3" id="KW-0805">Transcription regulation</keyword>
<feature type="modified residue" description="4-aspartylphosphate" evidence="6">
    <location>
        <position position="54"/>
    </location>
</feature>
<dbReference type="GO" id="GO:0003677">
    <property type="term" value="F:DNA binding"/>
    <property type="evidence" value="ECO:0007669"/>
    <property type="project" value="UniProtKB-KW"/>
</dbReference>
<accession>A0A511Z4R5</accession>
<keyword evidence="5" id="KW-0804">Transcription</keyword>
<keyword evidence="9" id="KW-1185">Reference proteome</keyword>
<dbReference type="SUPFAM" id="SSF46894">
    <property type="entry name" value="C-terminal effector domain of the bipartite response regulators"/>
    <property type="match status" value="1"/>
</dbReference>
<evidence type="ECO:0000259" key="7">
    <source>
        <dbReference type="PROSITE" id="PS50110"/>
    </source>
</evidence>
<dbReference type="GO" id="GO:0006355">
    <property type="term" value="P:regulation of DNA-templated transcription"/>
    <property type="evidence" value="ECO:0007669"/>
    <property type="project" value="InterPro"/>
</dbReference>
<dbReference type="PROSITE" id="PS50110">
    <property type="entry name" value="RESPONSE_REGULATORY"/>
    <property type="match status" value="1"/>
</dbReference>
<dbReference type="Proteomes" id="UP000321901">
    <property type="component" value="Unassembled WGS sequence"/>
</dbReference>
<reference evidence="8 9" key="1">
    <citation type="submission" date="2019-07" db="EMBL/GenBank/DDBJ databases">
        <title>Whole genome shotgun sequence of Sporosarcina luteola NBRC 105378.</title>
        <authorList>
            <person name="Hosoyama A."/>
            <person name="Uohara A."/>
            <person name="Ohji S."/>
            <person name="Ichikawa N."/>
        </authorList>
    </citation>
    <scope>NUCLEOTIDE SEQUENCE [LARGE SCALE GENOMIC DNA]</scope>
    <source>
        <strain evidence="8 9">NBRC 105378</strain>
    </source>
</reference>
<dbReference type="Pfam" id="PF03704">
    <property type="entry name" value="BTAD"/>
    <property type="match status" value="1"/>
</dbReference>
<dbReference type="Gene3D" id="1.10.10.10">
    <property type="entry name" value="Winged helix-like DNA-binding domain superfamily/Winged helix DNA-binding domain"/>
    <property type="match status" value="1"/>
</dbReference>
<comment type="similarity">
    <text evidence="1">Belongs to the AfsR/DnrI/RedD regulatory family.</text>
</comment>
<evidence type="ECO:0000256" key="4">
    <source>
        <dbReference type="ARBA" id="ARBA00023125"/>
    </source>
</evidence>
<dbReference type="InterPro" id="IPR036388">
    <property type="entry name" value="WH-like_DNA-bd_sf"/>
</dbReference>
<dbReference type="SMART" id="SM01043">
    <property type="entry name" value="BTAD"/>
    <property type="match status" value="1"/>
</dbReference>
<proteinExistence type="inferred from homology"/>
<feature type="domain" description="Response regulatory" evidence="7">
    <location>
        <begin position="3"/>
        <end position="117"/>
    </location>
</feature>
<evidence type="ECO:0000313" key="9">
    <source>
        <dbReference type="Proteomes" id="UP000321901"/>
    </source>
</evidence>
<name>A0A511Z4R5_9BACL</name>
<dbReference type="AlphaFoldDB" id="A0A511Z4R5"/>
<organism evidence="8 9">
    <name type="scientific">Sporosarcina luteola</name>
    <dbReference type="NCBI Taxonomy" id="582850"/>
    <lineage>
        <taxon>Bacteria</taxon>
        <taxon>Bacillati</taxon>
        <taxon>Bacillota</taxon>
        <taxon>Bacilli</taxon>
        <taxon>Bacillales</taxon>
        <taxon>Caryophanaceae</taxon>
        <taxon>Sporosarcina</taxon>
    </lineage>
</organism>
<dbReference type="PANTHER" id="PTHR35807">
    <property type="entry name" value="TRANSCRIPTIONAL REGULATOR REDD-RELATED"/>
    <property type="match status" value="1"/>
</dbReference>
<dbReference type="RefSeq" id="WP_170232573.1">
    <property type="nucleotide sequence ID" value="NZ_BJYL01000008.1"/>
</dbReference>
<keyword evidence="6" id="KW-0597">Phosphoprotein</keyword>
<evidence type="ECO:0000256" key="1">
    <source>
        <dbReference type="ARBA" id="ARBA00005820"/>
    </source>
</evidence>
<evidence type="ECO:0000256" key="5">
    <source>
        <dbReference type="ARBA" id="ARBA00023163"/>
    </source>
</evidence>